<dbReference type="SUPFAM" id="SSF50249">
    <property type="entry name" value="Nucleic acid-binding proteins"/>
    <property type="match status" value="1"/>
</dbReference>
<evidence type="ECO:0000256" key="1">
    <source>
        <dbReference type="ARBA" id="ARBA00010254"/>
    </source>
</evidence>
<keyword evidence="2" id="KW-0699">rRNA-binding</keyword>
<evidence type="ECO:0000313" key="6">
    <source>
        <dbReference type="EMBL" id="SUZ87961.1"/>
    </source>
</evidence>
<dbReference type="PANTHER" id="PTHR10744">
    <property type="entry name" value="40S RIBOSOMAL PROTEIN S11 FAMILY MEMBER"/>
    <property type="match status" value="1"/>
</dbReference>
<keyword evidence="3" id="KW-0694">RNA-binding</keyword>
<dbReference type="PRINTS" id="PR00973">
    <property type="entry name" value="RIBOSOMALS17"/>
</dbReference>
<evidence type="ECO:0000256" key="5">
    <source>
        <dbReference type="ARBA" id="ARBA00023274"/>
    </source>
</evidence>
<dbReference type="InterPro" id="IPR012340">
    <property type="entry name" value="NA-bd_OB-fold"/>
</dbReference>
<proteinExistence type="inferred from homology"/>
<dbReference type="CDD" id="cd00364">
    <property type="entry name" value="Ribosomal_uS17"/>
    <property type="match status" value="1"/>
</dbReference>
<dbReference type="GO" id="GO:0006412">
    <property type="term" value="P:translation"/>
    <property type="evidence" value="ECO:0007669"/>
    <property type="project" value="InterPro"/>
</dbReference>
<gene>
    <name evidence="6" type="ORF">METZ01_LOCUS40815</name>
</gene>
<protein>
    <recommendedName>
        <fullName evidence="7">30S ribosomal protein S17</fullName>
    </recommendedName>
</protein>
<dbReference type="NCBIfam" id="TIGR03635">
    <property type="entry name" value="uS17_bact"/>
    <property type="match status" value="1"/>
</dbReference>
<evidence type="ECO:0000256" key="3">
    <source>
        <dbReference type="ARBA" id="ARBA00022884"/>
    </source>
</evidence>
<dbReference type="GO" id="GO:0022627">
    <property type="term" value="C:cytosolic small ribosomal subunit"/>
    <property type="evidence" value="ECO:0007669"/>
    <property type="project" value="TreeGrafter"/>
</dbReference>
<name>A0A381R8D3_9ZZZZ</name>
<keyword evidence="4" id="KW-0689">Ribosomal protein</keyword>
<dbReference type="InterPro" id="IPR000266">
    <property type="entry name" value="Ribosomal_uS17"/>
</dbReference>
<dbReference type="Gene3D" id="2.40.50.140">
    <property type="entry name" value="Nucleic acid-binding proteins"/>
    <property type="match status" value="1"/>
</dbReference>
<dbReference type="InterPro" id="IPR019984">
    <property type="entry name" value="Ribosomal_uS17_bact/chlr"/>
</dbReference>
<keyword evidence="5" id="KW-0687">Ribonucleoprotein</keyword>
<comment type="similarity">
    <text evidence="1">Belongs to the universal ribosomal protein uS17 family.</text>
</comment>
<dbReference type="HAMAP" id="MF_01345_B">
    <property type="entry name" value="Ribosomal_uS17_B"/>
    <property type="match status" value="1"/>
</dbReference>
<dbReference type="AlphaFoldDB" id="A0A381R8D3"/>
<evidence type="ECO:0000256" key="2">
    <source>
        <dbReference type="ARBA" id="ARBA00022730"/>
    </source>
</evidence>
<organism evidence="6">
    <name type="scientific">marine metagenome</name>
    <dbReference type="NCBI Taxonomy" id="408172"/>
    <lineage>
        <taxon>unclassified sequences</taxon>
        <taxon>metagenomes</taxon>
        <taxon>ecological metagenomes</taxon>
    </lineage>
</organism>
<dbReference type="NCBIfam" id="NF004123">
    <property type="entry name" value="PRK05610.1"/>
    <property type="match status" value="1"/>
</dbReference>
<dbReference type="PANTHER" id="PTHR10744:SF1">
    <property type="entry name" value="SMALL RIBOSOMAL SUBUNIT PROTEIN US17M"/>
    <property type="match status" value="1"/>
</dbReference>
<evidence type="ECO:0008006" key="7">
    <source>
        <dbReference type="Google" id="ProtNLM"/>
    </source>
</evidence>
<sequence>MAEIRKRQKLVGEVVSEKMQKTVVVNVTKKIAHPVYGKYVKRSKKYMAHVGAVEANIGNIVEIRLIPPMSKNKRWLVSKVIR</sequence>
<evidence type="ECO:0000256" key="4">
    <source>
        <dbReference type="ARBA" id="ARBA00022980"/>
    </source>
</evidence>
<dbReference type="EMBL" id="UINC01001748">
    <property type="protein sequence ID" value="SUZ87961.1"/>
    <property type="molecule type" value="Genomic_DNA"/>
</dbReference>
<accession>A0A381R8D3</accession>
<dbReference type="GO" id="GO:0003735">
    <property type="term" value="F:structural constituent of ribosome"/>
    <property type="evidence" value="ECO:0007669"/>
    <property type="project" value="InterPro"/>
</dbReference>
<dbReference type="GO" id="GO:0019843">
    <property type="term" value="F:rRNA binding"/>
    <property type="evidence" value="ECO:0007669"/>
    <property type="project" value="UniProtKB-KW"/>
</dbReference>
<dbReference type="Pfam" id="PF00366">
    <property type="entry name" value="Ribosomal_S17"/>
    <property type="match status" value="1"/>
</dbReference>
<reference evidence="6" key="1">
    <citation type="submission" date="2018-05" db="EMBL/GenBank/DDBJ databases">
        <authorList>
            <person name="Lanie J.A."/>
            <person name="Ng W.-L."/>
            <person name="Kazmierczak K.M."/>
            <person name="Andrzejewski T.M."/>
            <person name="Davidsen T.M."/>
            <person name="Wayne K.J."/>
            <person name="Tettelin H."/>
            <person name="Glass J.I."/>
            <person name="Rusch D."/>
            <person name="Podicherti R."/>
            <person name="Tsui H.-C.T."/>
            <person name="Winkler M.E."/>
        </authorList>
    </citation>
    <scope>NUCLEOTIDE SEQUENCE</scope>
</reference>